<feature type="compositionally biased region" description="Gly residues" evidence="1">
    <location>
        <begin position="53"/>
        <end position="62"/>
    </location>
</feature>
<proteinExistence type="predicted"/>
<gene>
    <name evidence="2" type="ORF">E2C01_082501</name>
</gene>
<organism evidence="2 3">
    <name type="scientific">Portunus trituberculatus</name>
    <name type="common">Swimming crab</name>
    <name type="synonym">Neptunus trituberculatus</name>
    <dbReference type="NCBI Taxonomy" id="210409"/>
    <lineage>
        <taxon>Eukaryota</taxon>
        <taxon>Metazoa</taxon>
        <taxon>Ecdysozoa</taxon>
        <taxon>Arthropoda</taxon>
        <taxon>Crustacea</taxon>
        <taxon>Multicrustacea</taxon>
        <taxon>Malacostraca</taxon>
        <taxon>Eumalacostraca</taxon>
        <taxon>Eucarida</taxon>
        <taxon>Decapoda</taxon>
        <taxon>Pleocyemata</taxon>
        <taxon>Brachyura</taxon>
        <taxon>Eubrachyura</taxon>
        <taxon>Portunoidea</taxon>
        <taxon>Portunidae</taxon>
        <taxon>Portuninae</taxon>
        <taxon>Portunus</taxon>
    </lineage>
</organism>
<accession>A0A5B7IQ40</accession>
<dbReference type="EMBL" id="VSRR010075104">
    <property type="protein sequence ID" value="MPC87631.1"/>
    <property type="molecule type" value="Genomic_DNA"/>
</dbReference>
<feature type="region of interest" description="Disordered" evidence="1">
    <location>
        <begin position="1"/>
        <end position="62"/>
    </location>
</feature>
<keyword evidence="3" id="KW-1185">Reference proteome</keyword>
<reference evidence="2 3" key="1">
    <citation type="submission" date="2019-05" db="EMBL/GenBank/DDBJ databases">
        <title>Another draft genome of Portunus trituberculatus and its Hox gene families provides insights of decapod evolution.</title>
        <authorList>
            <person name="Jeong J.-H."/>
            <person name="Song I."/>
            <person name="Kim S."/>
            <person name="Choi T."/>
            <person name="Kim D."/>
            <person name="Ryu S."/>
            <person name="Kim W."/>
        </authorList>
    </citation>
    <scope>NUCLEOTIDE SEQUENCE [LARGE SCALE GENOMIC DNA]</scope>
    <source>
        <tissue evidence="2">Muscle</tissue>
    </source>
</reference>
<evidence type="ECO:0000313" key="2">
    <source>
        <dbReference type="EMBL" id="MPC87631.1"/>
    </source>
</evidence>
<dbReference type="AlphaFoldDB" id="A0A5B7IQ40"/>
<sequence>MFERRKPGQGERRALCPNVPVSLSGLSMARRRCVEDEEEEEEEGRRRERGRGRGGGGGERTT</sequence>
<evidence type="ECO:0000256" key="1">
    <source>
        <dbReference type="SAM" id="MobiDB-lite"/>
    </source>
</evidence>
<comment type="caution">
    <text evidence="2">The sequence shown here is derived from an EMBL/GenBank/DDBJ whole genome shotgun (WGS) entry which is preliminary data.</text>
</comment>
<protein>
    <submittedName>
        <fullName evidence="2">Uncharacterized protein</fullName>
    </submittedName>
</protein>
<evidence type="ECO:0000313" key="3">
    <source>
        <dbReference type="Proteomes" id="UP000324222"/>
    </source>
</evidence>
<dbReference type="Proteomes" id="UP000324222">
    <property type="component" value="Unassembled WGS sequence"/>
</dbReference>
<name>A0A5B7IQ40_PORTR</name>
<feature type="compositionally biased region" description="Basic and acidic residues" evidence="1">
    <location>
        <begin position="1"/>
        <end position="14"/>
    </location>
</feature>